<proteinExistence type="predicted"/>
<evidence type="ECO:0000313" key="1">
    <source>
        <dbReference type="EMBL" id="GAA5505505.1"/>
    </source>
</evidence>
<sequence length="115" mass="13540">MRKNWPIRLNLESPWHYHFSVAPIFLSMQIHDGSRTRSVEAPSHRTLPHPSETDFRTVAKTLTPYVTTERLVRQKDFKHGILDNLSRKRIELAARWRVRSVQPEVGQENGKEQEN</sequence>
<comment type="caution">
    <text evidence="1">The sequence shown here is derived from an EMBL/GenBank/DDBJ whole genome shotgun (WGS) entry which is preliminary data.</text>
</comment>
<keyword evidence="2" id="KW-1185">Reference proteome</keyword>
<dbReference type="EMBL" id="BAABRO010000002">
    <property type="protein sequence ID" value="GAA5505505.1"/>
    <property type="molecule type" value="Genomic_DNA"/>
</dbReference>
<dbReference type="Proteomes" id="UP001416858">
    <property type="component" value="Unassembled WGS sequence"/>
</dbReference>
<reference evidence="1 2" key="1">
    <citation type="submission" date="2024-02" db="EMBL/GenBank/DDBJ databases">
        <title>Rhodopirellula caenicola NBRC 110016.</title>
        <authorList>
            <person name="Ichikawa N."/>
            <person name="Katano-Makiyama Y."/>
            <person name="Hidaka K."/>
        </authorList>
    </citation>
    <scope>NUCLEOTIDE SEQUENCE [LARGE SCALE GENOMIC DNA]</scope>
    <source>
        <strain evidence="1 2">NBRC 110016</strain>
    </source>
</reference>
<evidence type="ECO:0000313" key="2">
    <source>
        <dbReference type="Proteomes" id="UP001416858"/>
    </source>
</evidence>
<name>A0ABP9VMJ6_9BACT</name>
<accession>A0ABP9VMJ6</accession>
<organism evidence="1 2">
    <name type="scientific">Novipirellula caenicola</name>
    <dbReference type="NCBI Taxonomy" id="1536901"/>
    <lineage>
        <taxon>Bacteria</taxon>
        <taxon>Pseudomonadati</taxon>
        <taxon>Planctomycetota</taxon>
        <taxon>Planctomycetia</taxon>
        <taxon>Pirellulales</taxon>
        <taxon>Pirellulaceae</taxon>
        <taxon>Novipirellula</taxon>
    </lineage>
</organism>
<gene>
    <name evidence="1" type="ORF">Rcae01_00950</name>
</gene>
<protein>
    <submittedName>
        <fullName evidence="1">Uncharacterized protein</fullName>
    </submittedName>
</protein>